<dbReference type="Gene3D" id="3.10.690.10">
    <property type="entry name" value="Bifunctional nuclease domain"/>
    <property type="match status" value="1"/>
</dbReference>
<dbReference type="InParanoid" id="D1C362"/>
<dbReference type="HOGENOM" id="CLU_096111_1_2_0"/>
<gene>
    <name evidence="3" type="ordered locus">Sthe_1244</name>
</gene>
<evidence type="ECO:0000259" key="2">
    <source>
        <dbReference type="PROSITE" id="PS51658"/>
    </source>
</evidence>
<dbReference type="PANTHER" id="PTHR15160">
    <property type="entry name" value="VON HIPPEL-LINDAU PROTEIN"/>
    <property type="match status" value="1"/>
</dbReference>
<dbReference type="Pfam" id="PF02577">
    <property type="entry name" value="BFN_dom"/>
    <property type="match status" value="1"/>
</dbReference>
<proteinExistence type="predicted"/>
<evidence type="ECO:0000256" key="1">
    <source>
        <dbReference type="SAM" id="MobiDB-lite"/>
    </source>
</evidence>
<sequence length="180" mass="20234">MIETVVESIRVSLVTQHRVVILKEVAGERHLPIWIGPFEAEAIAMELQGVPAARPLPYDLLKRIVTDMGGVVREIQVTDLSQDVFYARIMIEQNGRMLEIDSRPSDAIALAVRTKVPILVDEAVMDRAGVKLEAEGETDEPEVPPQERSSESTVSEADLSVFREFINSLDLDDFDRRRDH</sequence>
<evidence type="ECO:0000313" key="3">
    <source>
        <dbReference type="EMBL" id="ACZ38679.1"/>
    </source>
</evidence>
<dbReference type="GO" id="GO:0004518">
    <property type="term" value="F:nuclease activity"/>
    <property type="evidence" value="ECO:0007669"/>
    <property type="project" value="InterPro"/>
</dbReference>
<dbReference type="AlphaFoldDB" id="D1C362"/>
<organism evidence="3 4">
    <name type="scientific">Sphaerobacter thermophilus (strain ATCC 49802 / DSM 20745 / KCCM 41009 / NCIMB 13125 / S 6022)</name>
    <dbReference type="NCBI Taxonomy" id="479434"/>
    <lineage>
        <taxon>Bacteria</taxon>
        <taxon>Pseudomonadati</taxon>
        <taxon>Thermomicrobiota</taxon>
        <taxon>Thermomicrobia</taxon>
        <taxon>Sphaerobacterales</taxon>
        <taxon>Sphaerobacterineae</taxon>
        <taxon>Sphaerobacteraceae</taxon>
        <taxon>Sphaerobacter</taxon>
    </lineage>
</organism>
<dbReference type="OrthoDB" id="9788698at2"/>
<dbReference type="InterPro" id="IPR003729">
    <property type="entry name" value="Bi_nuclease_dom"/>
</dbReference>
<accession>D1C362</accession>
<keyword evidence="4" id="KW-1185">Reference proteome</keyword>
<dbReference type="RefSeq" id="WP_012871726.1">
    <property type="nucleotide sequence ID" value="NC_013523.1"/>
</dbReference>
<dbReference type="SUPFAM" id="SSF103256">
    <property type="entry name" value="Hypothetical protein TM0160"/>
    <property type="match status" value="1"/>
</dbReference>
<name>D1C362_SPHTD</name>
<protein>
    <recommendedName>
        <fullName evidence="2">BFN domain-containing protein</fullName>
    </recommendedName>
</protein>
<dbReference type="EMBL" id="CP001823">
    <property type="protein sequence ID" value="ACZ38679.1"/>
    <property type="molecule type" value="Genomic_DNA"/>
</dbReference>
<evidence type="ECO:0000313" key="4">
    <source>
        <dbReference type="Proteomes" id="UP000002027"/>
    </source>
</evidence>
<feature type="region of interest" description="Disordered" evidence="1">
    <location>
        <begin position="133"/>
        <end position="156"/>
    </location>
</feature>
<reference evidence="4" key="1">
    <citation type="submission" date="2009-11" db="EMBL/GenBank/DDBJ databases">
        <title>The complete chromosome 1 of Sphaerobacter thermophilus DSM 20745.</title>
        <authorList>
            <person name="Lucas S."/>
            <person name="Copeland A."/>
            <person name="Lapidus A."/>
            <person name="Glavina del Rio T."/>
            <person name="Dalin E."/>
            <person name="Tice H."/>
            <person name="Bruce D."/>
            <person name="Goodwin L."/>
            <person name="Pitluck S."/>
            <person name="Kyrpides N."/>
            <person name="Mavromatis K."/>
            <person name="Ivanova N."/>
            <person name="Mikhailova N."/>
            <person name="LaButti K.M."/>
            <person name="Clum A."/>
            <person name="Sun H.I."/>
            <person name="Brettin T."/>
            <person name="Detter J.C."/>
            <person name="Han C."/>
            <person name="Larimer F."/>
            <person name="Land M."/>
            <person name="Hauser L."/>
            <person name="Markowitz V."/>
            <person name="Cheng J.F."/>
            <person name="Hugenholtz P."/>
            <person name="Woyke T."/>
            <person name="Wu D."/>
            <person name="Steenblock K."/>
            <person name="Schneider S."/>
            <person name="Pukall R."/>
            <person name="Goeker M."/>
            <person name="Klenk H.P."/>
            <person name="Eisen J.A."/>
        </authorList>
    </citation>
    <scope>NUCLEOTIDE SEQUENCE [LARGE SCALE GENOMIC DNA]</scope>
    <source>
        <strain evidence="4">ATCC 49802 / DSM 20745 / S 6022</strain>
    </source>
</reference>
<dbReference type="KEGG" id="sti:Sthe_1244"/>
<reference evidence="3 4" key="2">
    <citation type="journal article" date="2010" name="Stand. Genomic Sci.">
        <title>Complete genome sequence of Desulfohalobium retbaense type strain (HR(100)).</title>
        <authorList>
            <person name="Spring S."/>
            <person name="Nolan M."/>
            <person name="Lapidus A."/>
            <person name="Glavina Del Rio T."/>
            <person name="Copeland A."/>
            <person name="Tice H."/>
            <person name="Cheng J.F."/>
            <person name="Lucas S."/>
            <person name="Land M."/>
            <person name="Chen F."/>
            <person name="Bruce D."/>
            <person name="Goodwin L."/>
            <person name="Pitluck S."/>
            <person name="Ivanova N."/>
            <person name="Mavromatis K."/>
            <person name="Mikhailova N."/>
            <person name="Pati A."/>
            <person name="Chen A."/>
            <person name="Palaniappan K."/>
            <person name="Hauser L."/>
            <person name="Chang Y.J."/>
            <person name="Jeffries C.D."/>
            <person name="Munk C."/>
            <person name="Kiss H."/>
            <person name="Chain P."/>
            <person name="Han C."/>
            <person name="Brettin T."/>
            <person name="Detter J.C."/>
            <person name="Schuler E."/>
            <person name="Goker M."/>
            <person name="Rohde M."/>
            <person name="Bristow J."/>
            <person name="Eisen J.A."/>
            <person name="Markowitz V."/>
            <person name="Hugenholtz P."/>
            <person name="Kyrpides N.C."/>
            <person name="Klenk H.P."/>
        </authorList>
    </citation>
    <scope>NUCLEOTIDE SEQUENCE [LARGE SCALE GENOMIC DNA]</scope>
    <source>
        <strain evidence="4">ATCC 49802 / DSM 20745 / S 6022</strain>
    </source>
</reference>
<dbReference type="PANTHER" id="PTHR15160:SF1">
    <property type="entry name" value="VON HIPPEL-LINDAU DISEASE TUMOR SUPPRESSOR"/>
    <property type="match status" value="1"/>
</dbReference>
<dbReference type="PROSITE" id="PS51658">
    <property type="entry name" value="BFN"/>
    <property type="match status" value="1"/>
</dbReference>
<feature type="domain" description="BFN" evidence="2">
    <location>
        <begin position="1"/>
        <end position="132"/>
    </location>
</feature>
<dbReference type="InterPro" id="IPR036104">
    <property type="entry name" value="BFN_sf"/>
</dbReference>
<dbReference type="Proteomes" id="UP000002027">
    <property type="component" value="Chromosome 1"/>
</dbReference>
<dbReference type="eggNOG" id="COG1259">
    <property type="taxonomic scope" value="Bacteria"/>
</dbReference>
<dbReference type="STRING" id="479434.Sthe_1244"/>